<dbReference type="InterPro" id="IPR019575">
    <property type="entry name" value="Nuop51_4Fe4S-bd"/>
</dbReference>
<keyword evidence="3" id="KW-0004">4Fe-4S</keyword>
<proteinExistence type="evidence at transcript level"/>
<keyword evidence="11" id="KW-0560">Oxidoreductase</keyword>
<dbReference type="SUPFAM" id="SSF54862">
    <property type="entry name" value="4Fe-4S ferredoxins"/>
    <property type="match status" value="1"/>
</dbReference>
<dbReference type="SMART" id="SM00902">
    <property type="entry name" value="Fe_hyd_SSU"/>
    <property type="match status" value="1"/>
</dbReference>
<keyword evidence="4" id="KW-0479">Metal-binding</keyword>
<feature type="domain" description="4Fe-4S ferredoxin-type" evidence="9">
    <location>
        <begin position="162"/>
        <end position="191"/>
    </location>
</feature>
<dbReference type="PROSITE" id="PS00198">
    <property type="entry name" value="4FE4S_FER_1"/>
    <property type="match status" value="1"/>
</dbReference>
<organism evidence="11">
    <name type="scientific">Nyctotherus ovalis</name>
    <name type="common">Ciliate protozoan</name>
    <dbReference type="NCBI Taxonomy" id="70075"/>
    <lineage>
        <taxon>Eukaryota</taxon>
        <taxon>Sar</taxon>
        <taxon>Alveolata</taxon>
        <taxon>Ciliophora</taxon>
        <taxon>Intramacronucleata</taxon>
        <taxon>Armophorea</taxon>
        <taxon>Clevelandellida</taxon>
        <taxon>Nyctotheridae</taxon>
        <taxon>Nyctotherus</taxon>
    </lineage>
</organism>
<dbReference type="Gene3D" id="3.40.50.1780">
    <property type="match status" value="1"/>
</dbReference>
<feature type="non-terminal residue" evidence="11">
    <location>
        <position position="1206"/>
    </location>
</feature>
<dbReference type="SUPFAM" id="SSF53920">
    <property type="entry name" value="Fe-only hydrogenase"/>
    <property type="match status" value="1"/>
</dbReference>
<dbReference type="PANTHER" id="PTHR43578:SF3">
    <property type="entry name" value="NADH-QUINONE OXIDOREDUCTASE SUBUNIT F"/>
    <property type="match status" value="1"/>
</dbReference>
<keyword evidence="6" id="KW-0408">Iron</keyword>
<feature type="domain" description="4Fe-4S ferredoxin-type" evidence="9">
    <location>
        <begin position="201"/>
        <end position="230"/>
    </location>
</feature>
<evidence type="ECO:0000256" key="6">
    <source>
        <dbReference type="ARBA" id="ARBA00023004"/>
    </source>
</evidence>
<dbReference type="InterPro" id="IPR013352">
    <property type="entry name" value="Fe_hydrogenase_subset"/>
</dbReference>
<dbReference type="SMART" id="SM00928">
    <property type="entry name" value="NADH_4Fe-4S"/>
    <property type="match status" value="1"/>
</dbReference>
<dbReference type="SUPFAM" id="SSF142019">
    <property type="entry name" value="Nqo1 FMN-binding domain-like"/>
    <property type="match status" value="1"/>
</dbReference>
<reference evidence="11" key="3">
    <citation type="submission" date="1998-12" db="EMBL/GenBank/DDBJ databases">
        <title>Incipient hydrogenosomogenesis.</title>
        <authorList>
            <person name="Akhmanova A."/>
            <person name="van Alen T."/>
            <person name="Van Hoek A."/>
            <person name="Vonken F."/>
            <person name="Hackstein J."/>
        </authorList>
    </citation>
    <scope>NUCLEOTIDE SEQUENCE</scope>
</reference>
<evidence type="ECO:0000256" key="1">
    <source>
        <dbReference type="ARBA" id="ARBA00006596"/>
    </source>
</evidence>
<dbReference type="EMBL" id="Y16775">
    <property type="protein sequence ID" value="CAA76373.1"/>
    <property type="molecule type" value="mRNA"/>
</dbReference>
<dbReference type="Gene3D" id="3.40.950.10">
    <property type="entry name" value="Fe-only Hydrogenase (Larger Subunit), Chain L, domain 3"/>
    <property type="match status" value="2"/>
</dbReference>
<dbReference type="SUPFAM" id="SSF54292">
    <property type="entry name" value="2Fe-2S ferredoxin-like"/>
    <property type="match status" value="1"/>
</dbReference>
<dbReference type="Gene3D" id="1.10.10.1590">
    <property type="entry name" value="NADH-quinone oxidoreductase subunit E"/>
    <property type="match status" value="1"/>
</dbReference>
<evidence type="ECO:0000259" key="10">
    <source>
        <dbReference type="PROSITE" id="PS51839"/>
    </source>
</evidence>
<dbReference type="Gene3D" id="3.40.30.10">
    <property type="entry name" value="Glutaredoxin"/>
    <property type="match status" value="1"/>
</dbReference>
<dbReference type="InterPro" id="IPR036249">
    <property type="entry name" value="Thioredoxin-like_sf"/>
</dbReference>
<feature type="domain" description="4Fe-4S His(Cys)3-ligated-type" evidence="10">
    <location>
        <begin position="101"/>
        <end position="140"/>
    </location>
</feature>
<feature type="domain" description="2Fe-2S ferredoxin-type" evidence="8">
    <location>
        <begin position="21"/>
        <end position="101"/>
    </location>
</feature>
<keyword evidence="5" id="KW-0677">Repeat</keyword>
<keyword evidence="7" id="KW-0411">Iron-sulfur</keyword>
<dbReference type="CDD" id="cd00207">
    <property type="entry name" value="fer2"/>
    <property type="match status" value="1"/>
</dbReference>
<dbReference type="Pfam" id="PF13510">
    <property type="entry name" value="Fer2_4"/>
    <property type="match status" value="1"/>
</dbReference>
<evidence type="ECO:0000256" key="7">
    <source>
        <dbReference type="ARBA" id="ARBA00023014"/>
    </source>
</evidence>
<comment type="similarity">
    <text evidence="2">Belongs to the complex I 51 kDa subunit family.</text>
</comment>
<dbReference type="InterPro" id="IPR037207">
    <property type="entry name" value="Nuop51_4Fe4S-bd_sf"/>
</dbReference>
<dbReference type="PIR" id="T18557">
    <property type="entry name" value="T18557"/>
</dbReference>
<dbReference type="Pfam" id="PF01512">
    <property type="entry name" value="Complex1_51K"/>
    <property type="match status" value="1"/>
</dbReference>
<dbReference type="SMART" id="SM00929">
    <property type="entry name" value="NADH-G_4Fe-4S_3"/>
    <property type="match status" value="1"/>
</dbReference>
<name>O96948_NYCOV</name>
<dbReference type="PROSITE" id="PS51085">
    <property type="entry name" value="2FE2S_FER_2"/>
    <property type="match status" value="1"/>
</dbReference>
<evidence type="ECO:0000256" key="5">
    <source>
        <dbReference type="ARBA" id="ARBA00022737"/>
    </source>
</evidence>
<dbReference type="InterPro" id="IPR037225">
    <property type="entry name" value="Nuo51_FMN-bd_sf"/>
</dbReference>
<dbReference type="Pfam" id="PF12838">
    <property type="entry name" value="Fer4_7"/>
    <property type="match status" value="1"/>
</dbReference>
<dbReference type="PANTHER" id="PTHR43578">
    <property type="entry name" value="NADH-QUINONE OXIDOREDUCTASE SUBUNIT F"/>
    <property type="match status" value="1"/>
</dbReference>
<evidence type="ECO:0000259" key="8">
    <source>
        <dbReference type="PROSITE" id="PS51085"/>
    </source>
</evidence>
<reference evidence="11" key="1">
    <citation type="journal article" date="1998" name="Nature">
        <title>A hydrogenosome with a genome.</title>
        <authorList>
            <person name="Akhmanova A."/>
            <person name="Voncken F."/>
            <person name="van Alen T."/>
            <person name="van Hoek A."/>
            <person name="Boxma B."/>
            <person name="Vogels G."/>
            <person name="Veenhuis M."/>
            <person name="Hackstein J.H."/>
        </authorList>
    </citation>
    <scope>NUCLEOTIDE SEQUENCE</scope>
</reference>
<dbReference type="GO" id="GO:0008901">
    <property type="term" value="F:ferredoxin hydrogenase activity"/>
    <property type="evidence" value="ECO:0007669"/>
    <property type="project" value="InterPro"/>
</dbReference>
<dbReference type="Gene3D" id="3.10.20.740">
    <property type="match status" value="1"/>
</dbReference>
<dbReference type="InterPro" id="IPR004108">
    <property type="entry name" value="Fe_hydrogenase_lsu_C"/>
</dbReference>
<dbReference type="InterPro" id="IPR041921">
    <property type="entry name" value="NuoE_N"/>
</dbReference>
<evidence type="ECO:0000256" key="2">
    <source>
        <dbReference type="ARBA" id="ARBA00007523"/>
    </source>
</evidence>
<dbReference type="Gene3D" id="1.20.1440.230">
    <property type="entry name" value="NADH-ubiquinone oxidoreductase 51kDa subunit, iron-sulphur binding domain"/>
    <property type="match status" value="1"/>
</dbReference>
<dbReference type="SUPFAM" id="SSF52833">
    <property type="entry name" value="Thioredoxin-like"/>
    <property type="match status" value="1"/>
</dbReference>
<evidence type="ECO:0000313" key="11">
    <source>
        <dbReference type="EMBL" id="CAA76373.1"/>
    </source>
</evidence>
<dbReference type="InterPro" id="IPR009016">
    <property type="entry name" value="Fe_hydrogenase"/>
</dbReference>
<dbReference type="InterPro" id="IPR003149">
    <property type="entry name" value="Fe_hydrogenase_ssu"/>
</dbReference>
<dbReference type="PROSITE" id="PS51379">
    <property type="entry name" value="4FE4S_FER_2"/>
    <property type="match status" value="2"/>
</dbReference>
<comment type="similarity">
    <text evidence="1">Belongs to the NARF family.</text>
</comment>
<dbReference type="FunFam" id="3.30.70.20:FF:000035">
    <property type="entry name" value="Iron hydrogenase 1"/>
    <property type="match status" value="1"/>
</dbReference>
<dbReference type="GO" id="GO:0005506">
    <property type="term" value="F:iron ion binding"/>
    <property type="evidence" value="ECO:0007669"/>
    <property type="project" value="InterPro"/>
</dbReference>
<dbReference type="GO" id="GO:0051539">
    <property type="term" value="F:4 iron, 4 sulfur cluster binding"/>
    <property type="evidence" value="ECO:0007669"/>
    <property type="project" value="UniProtKB-KW"/>
</dbReference>
<dbReference type="InterPro" id="IPR036010">
    <property type="entry name" value="2Fe-2S_ferredoxin-like_sf"/>
</dbReference>
<evidence type="ECO:0000256" key="3">
    <source>
        <dbReference type="ARBA" id="ARBA00022485"/>
    </source>
</evidence>
<reference evidence="11" key="2">
    <citation type="submission" date="1998-03" db="EMBL/GenBank/DDBJ databases">
        <authorList>
            <person name="Akhmanova A.S."/>
        </authorList>
    </citation>
    <scope>NUCLEOTIDE SEQUENCE</scope>
</reference>
<evidence type="ECO:0000259" key="9">
    <source>
        <dbReference type="PROSITE" id="PS51379"/>
    </source>
</evidence>
<dbReference type="EC" id="1.18.99.1" evidence="11"/>
<dbReference type="AlphaFoldDB" id="O96948"/>
<dbReference type="Pfam" id="PF10588">
    <property type="entry name" value="NADH-G_4Fe-4S_3"/>
    <property type="match status" value="1"/>
</dbReference>
<dbReference type="SUPFAM" id="SSF140490">
    <property type="entry name" value="Nqo1C-terminal domain-like"/>
    <property type="match status" value="1"/>
</dbReference>
<dbReference type="Gene3D" id="3.30.70.20">
    <property type="match status" value="1"/>
</dbReference>
<sequence>MISRLIAKKAPLFLRTFATSEMISLKIDGKIISVPKGIMLADAIKKAGANVPTMCYHPDLPTSGGICRVCLVESAKSPGYPIISCRTPVEEGMEIVTQGSKMKEYRQANLALMLSRHPNACLSCTSNTNCKTQELSANMNIGQCGFANATPPKNDDSYDMTTAIERDNDKCINCDICVHTCSLQGLNALGFYNEEGHAVKSMGTLDVSECIQCGQCINRCPTGAITEKSEIRPVLDAINIQQRLVFQMAPSIRVAVAEEFGIKPGEKILKNEIATALRKLGSNVFVLDTNFSADLTIIEEGHELIERLYRNVTGKKLLGGDHMPIDLPMLTSCCPGWIMFIEKNYPDLLNNLSTCKSPQGMLGALIKGYWAKNIKKMDPKDIVSVSIMPCTAKKAEKERPQLRGDEGYKDVDYILTTRELAKMLKQSNIDLAKMEPTPFDKVMSEGTGAAVIFGVTGGVMEAALRTANEVITGREVPFKNLNIEAVRGMEGIREAGIKLENVLDKYKAFEGVTVKVAIAHGPNNARKVMDIIKQAKESGKPAPWHFVEVMACPGGCIGGGGQPKPTNLEIRQARTQLTFKEDMDLPLRKSHDNPEIKAIYENYLKEPLGHNSHHYLHTTYSSQKVRDMNLYNANEAAGLDEILAKYPKEKEYLMPIIIEEHDKKGYISDPSIVKISEHLGMYPAQIESILSSYHYFPREHTIAILMSICVHCHNCMMKGQGRLLKTIQETYDIHETHGGVAKDGSFTLHTLNWLGYCVNDAPAMMIKRKGTNYVETFTGLLGDNIDQRLKSLKNLKKELPKWPKNNIREMKSQRNGNSYSCMNTQAPIAEATKKAVSMGPEKVIEEVFKSNLVGRGGAGFRTGKKWESAYKTPASDKYVVCNADEGLPSTYKDWCLLNNEAKRKEVFTGMGICAKTIGAKRCFMYLRYEYRNLVPALEQSIKDVQSTCPELADLKYEIRLGGGPYVAGEENAQFESIEGRAPLPRKDRPGNIFPTMEGLFHKPTVINNVETFFAIPHIIQQGSQSFGEGKMPKLLSVTGDVDEPILIETNLNNYSLNHLLQEISAKDIVAAEIGGCTEPIIFGSKFDTLFGFGRGTLNAVGSVVLFNSSCDLGKIYENKLKFMAEESCKQCVPCRDGSYIFHRAFKELRDTGKSSYNMRALAVASESAARSSICAHGKALESLFKSACDFMNKTKPIYQPHSTYHQ</sequence>
<dbReference type="InterPro" id="IPR017900">
    <property type="entry name" value="4Fe4S_Fe_S_CS"/>
</dbReference>
<dbReference type="NCBIfam" id="TIGR02512">
    <property type="entry name" value="FeFe_hydrog_A"/>
    <property type="match status" value="1"/>
</dbReference>
<dbReference type="InterPro" id="IPR017896">
    <property type="entry name" value="4Fe4S_Fe-S-bd"/>
</dbReference>
<protein>
    <submittedName>
        <fullName evidence="11">Hydrogenase</fullName>
        <ecNumber evidence="11">1.18.99.1</ecNumber>
    </submittedName>
</protein>
<dbReference type="Pfam" id="PF10589">
    <property type="entry name" value="NADH_4Fe-4S"/>
    <property type="match status" value="1"/>
</dbReference>
<dbReference type="InterPro" id="IPR011538">
    <property type="entry name" value="Nuo51_FMN-bd"/>
</dbReference>
<accession>O96948</accession>
<dbReference type="InterPro" id="IPR001041">
    <property type="entry name" value="2Fe-2S_ferredoxin-type"/>
</dbReference>
<dbReference type="Pfam" id="PF01257">
    <property type="entry name" value="2Fe-2S_thioredx"/>
    <property type="match status" value="1"/>
</dbReference>
<dbReference type="InterPro" id="IPR019574">
    <property type="entry name" value="NADH_UbQ_OxRdtase_Gsu_4Fe4S-bd"/>
</dbReference>
<dbReference type="Pfam" id="PF02256">
    <property type="entry name" value="Fe_hyd_SSU"/>
    <property type="match status" value="1"/>
</dbReference>
<dbReference type="Pfam" id="PF02906">
    <property type="entry name" value="Fe_hyd_lg_C"/>
    <property type="match status" value="1"/>
</dbReference>
<dbReference type="PROSITE" id="PS51839">
    <property type="entry name" value="4FE4S_HC3"/>
    <property type="match status" value="1"/>
</dbReference>
<dbReference type="Gene3D" id="3.40.50.11540">
    <property type="entry name" value="NADH-ubiquinone oxidoreductase 51kDa subunit"/>
    <property type="match status" value="1"/>
</dbReference>
<evidence type="ECO:0000256" key="4">
    <source>
        <dbReference type="ARBA" id="ARBA00022723"/>
    </source>
</evidence>